<name>A0A804QDZ5_MAIZE</name>
<dbReference type="Gramene" id="Zm00001eb327270_T001">
    <property type="protein sequence ID" value="Zm00001eb327270_P001"/>
    <property type="gene ID" value="Zm00001eb327270"/>
</dbReference>
<reference evidence="1" key="3">
    <citation type="submission" date="2021-05" db="UniProtKB">
        <authorList>
            <consortium name="EnsemblPlants"/>
        </authorList>
    </citation>
    <scope>IDENTIFICATION</scope>
    <source>
        <strain evidence="1">cv. B73</strain>
    </source>
</reference>
<accession>A0A804QDZ5</accession>
<evidence type="ECO:0000313" key="2">
    <source>
        <dbReference type="Proteomes" id="UP000007305"/>
    </source>
</evidence>
<sequence length="186" mass="21799">MYSFVEYICYWCLRHLLFCFRTGNLGDLGFQEESGDHPDDDARWKAHGFDLSGSEVLQHGDICQQIIILYDRGRIQRYFFTIWHRRGSSTYERPPNWKDEGIWFCQIFIASRGRESCQGNGWQDSTWKIDLCGDGKRTRKQVGHPPHERISLNMKHESAISLCQMANIPNSQLMLQLIYKAQVNFS</sequence>
<reference evidence="1" key="2">
    <citation type="submission" date="2019-07" db="EMBL/GenBank/DDBJ databases">
        <authorList>
            <person name="Seetharam A."/>
            <person name="Woodhouse M."/>
            <person name="Cannon E."/>
        </authorList>
    </citation>
    <scope>NUCLEOTIDE SEQUENCE [LARGE SCALE GENOMIC DNA]</scope>
    <source>
        <strain evidence="1">cv. B73</strain>
    </source>
</reference>
<dbReference type="EnsemblPlants" id="Zm00001eb327270_T001">
    <property type="protein sequence ID" value="Zm00001eb327270_P001"/>
    <property type="gene ID" value="Zm00001eb327270"/>
</dbReference>
<reference evidence="2" key="1">
    <citation type="submission" date="2015-12" db="EMBL/GenBank/DDBJ databases">
        <title>Update maize B73 reference genome by single molecule sequencing technologies.</title>
        <authorList>
            <consortium name="Maize Genome Sequencing Project"/>
            <person name="Ware D."/>
        </authorList>
    </citation>
    <scope>NUCLEOTIDE SEQUENCE [LARGE SCALE GENOMIC DNA]</scope>
    <source>
        <strain evidence="2">cv. B73</strain>
    </source>
</reference>
<dbReference type="AlphaFoldDB" id="A0A804QDZ5"/>
<proteinExistence type="predicted"/>
<dbReference type="Proteomes" id="UP000007305">
    <property type="component" value="Chromosome 7"/>
</dbReference>
<organism evidence="1 2">
    <name type="scientific">Zea mays</name>
    <name type="common">Maize</name>
    <dbReference type="NCBI Taxonomy" id="4577"/>
    <lineage>
        <taxon>Eukaryota</taxon>
        <taxon>Viridiplantae</taxon>
        <taxon>Streptophyta</taxon>
        <taxon>Embryophyta</taxon>
        <taxon>Tracheophyta</taxon>
        <taxon>Spermatophyta</taxon>
        <taxon>Magnoliopsida</taxon>
        <taxon>Liliopsida</taxon>
        <taxon>Poales</taxon>
        <taxon>Poaceae</taxon>
        <taxon>PACMAD clade</taxon>
        <taxon>Panicoideae</taxon>
        <taxon>Andropogonodae</taxon>
        <taxon>Andropogoneae</taxon>
        <taxon>Tripsacinae</taxon>
        <taxon>Zea</taxon>
    </lineage>
</organism>
<keyword evidence="2" id="KW-1185">Reference proteome</keyword>
<dbReference type="InParanoid" id="A0A804QDZ5"/>
<evidence type="ECO:0000313" key="1">
    <source>
        <dbReference type="EnsemblPlants" id="Zm00001eb327270_P001"/>
    </source>
</evidence>
<protein>
    <submittedName>
        <fullName evidence="1">Uncharacterized protein</fullName>
    </submittedName>
</protein>